<feature type="transmembrane region" description="Helical" evidence="2">
    <location>
        <begin position="136"/>
        <end position="154"/>
    </location>
</feature>
<dbReference type="EMBL" id="QJKJ01000942">
    <property type="protein sequence ID" value="RDY09955.1"/>
    <property type="molecule type" value="Genomic_DNA"/>
</dbReference>
<comment type="caution">
    <text evidence="3">The sequence shown here is derived from an EMBL/GenBank/DDBJ whole genome shotgun (WGS) entry which is preliminary data.</text>
</comment>
<sequence length="155" mass="18299">MEKRKELQHLIWELPRRRNPNNHRDETEGEEGRSFNGQSGDQVIEQSGRRFNIPMFSGEDAYVWINKVERNFYLNSMGERERLQAVMFGNGGACFILLKRKGDTILPKMVLPRDEKTKRTPSNELSKQRILPNEQLKTWFLTMLFLINILILIHL</sequence>
<keyword evidence="2" id="KW-1133">Transmembrane helix</keyword>
<evidence type="ECO:0000256" key="1">
    <source>
        <dbReference type="SAM" id="MobiDB-lite"/>
    </source>
</evidence>
<keyword evidence="2" id="KW-0812">Transmembrane</keyword>
<keyword evidence="4" id="KW-1185">Reference proteome</keyword>
<accession>A0A371I4J6</accession>
<evidence type="ECO:0000313" key="3">
    <source>
        <dbReference type="EMBL" id="RDY09955.1"/>
    </source>
</evidence>
<feature type="non-terminal residue" evidence="3">
    <location>
        <position position="1"/>
    </location>
</feature>
<dbReference type="AlphaFoldDB" id="A0A371I4J6"/>
<dbReference type="OrthoDB" id="1745472at2759"/>
<gene>
    <name evidence="3" type="ORF">CR513_05601</name>
</gene>
<dbReference type="Proteomes" id="UP000257109">
    <property type="component" value="Unassembled WGS sequence"/>
</dbReference>
<name>A0A371I4J6_MUCPR</name>
<proteinExistence type="predicted"/>
<evidence type="ECO:0000313" key="4">
    <source>
        <dbReference type="Proteomes" id="UP000257109"/>
    </source>
</evidence>
<protein>
    <submittedName>
        <fullName evidence="3">Uncharacterized protein</fullName>
    </submittedName>
</protein>
<reference evidence="3" key="1">
    <citation type="submission" date="2018-05" db="EMBL/GenBank/DDBJ databases">
        <title>Draft genome of Mucuna pruriens seed.</title>
        <authorList>
            <person name="Nnadi N.E."/>
            <person name="Vos R."/>
            <person name="Hasami M.H."/>
            <person name="Devisetty U.K."/>
            <person name="Aguiy J.C."/>
        </authorList>
    </citation>
    <scope>NUCLEOTIDE SEQUENCE [LARGE SCALE GENOMIC DNA]</scope>
    <source>
        <strain evidence="3">JCA_2017</strain>
    </source>
</reference>
<evidence type="ECO:0000256" key="2">
    <source>
        <dbReference type="SAM" id="Phobius"/>
    </source>
</evidence>
<feature type="compositionally biased region" description="Basic and acidic residues" evidence="1">
    <location>
        <begin position="22"/>
        <end position="33"/>
    </location>
</feature>
<feature type="region of interest" description="Disordered" evidence="1">
    <location>
        <begin position="12"/>
        <end position="40"/>
    </location>
</feature>
<organism evidence="3 4">
    <name type="scientific">Mucuna pruriens</name>
    <name type="common">Velvet bean</name>
    <name type="synonym">Dolichos pruriens</name>
    <dbReference type="NCBI Taxonomy" id="157652"/>
    <lineage>
        <taxon>Eukaryota</taxon>
        <taxon>Viridiplantae</taxon>
        <taxon>Streptophyta</taxon>
        <taxon>Embryophyta</taxon>
        <taxon>Tracheophyta</taxon>
        <taxon>Spermatophyta</taxon>
        <taxon>Magnoliopsida</taxon>
        <taxon>eudicotyledons</taxon>
        <taxon>Gunneridae</taxon>
        <taxon>Pentapetalae</taxon>
        <taxon>rosids</taxon>
        <taxon>fabids</taxon>
        <taxon>Fabales</taxon>
        <taxon>Fabaceae</taxon>
        <taxon>Papilionoideae</taxon>
        <taxon>50 kb inversion clade</taxon>
        <taxon>NPAAA clade</taxon>
        <taxon>indigoferoid/millettioid clade</taxon>
        <taxon>Phaseoleae</taxon>
        <taxon>Mucuna</taxon>
    </lineage>
</organism>
<keyword evidence="2" id="KW-0472">Membrane</keyword>